<name>Q0VLE6_ALCBS</name>
<sequence length="76" mass="8704">MPLQAKKPQTIIIVLARRLRLRRSTSNHYRNPHGHQSQWKNDDAIADKALAPERPLIVTMHCHTPTITNELSVYGP</sequence>
<evidence type="ECO:0000313" key="2">
    <source>
        <dbReference type="Proteomes" id="UP000008871"/>
    </source>
</evidence>
<accession>Q0VLE6</accession>
<dbReference type="AlphaFoldDB" id="Q0VLE6"/>
<organism evidence="1 2">
    <name type="scientific">Alcanivorax borkumensis (strain ATCC 700651 / DSM 11573 / NCIMB 13689 / SK2)</name>
    <dbReference type="NCBI Taxonomy" id="393595"/>
    <lineage>
        <taxon>Bacteria</taxon>
        <taxon>Pseudomonadati</taxon>
        <taxon>Pseudomonadota</taxon>
        <taxon>Gammaproteobacteria</taxon>
        <taxon>Oceanospirillales</taxon>
        <taxon>Alcanivoracaceae</taxon>
        <taxon>Alcanivorax</taxon>
    </lineage>
</organism>
<proteinExistence type="predicted"/>
<dbReference type="EMBL" id="AM286690">
    <property type="protein sequence ID" value="CAL18002.1"/>
    <property type="molecule type" value="Genomic_DNA"/>
</dbReference>
<dbReference type="HOGENOM" id="CLU_2646451_0_0_6"/>
<dbReference type="Proteomes" id="UP000008871">
    <property type="component" value="Chromosome"/>
</dbReference>
<dbReference type="KEGG" id="abo:ABO_2554"/>
<protein>
    <submittedName>
        <fullName evidence="1">Uncharacterized protein</fullName>
    </submittedName>
</protein>
<reference evidence="1 2" key="1">
    <citation type="journal article" date="2006" name="Nat. Biotechnol.">
        <title>Genome sequence of the ubiquitous hydrocarbon-degrading marine bacterium Alcanivorax borkumensis.</title>
        <authorList>
            <person name="Schneiker S."/>
            <person name="Martins dos Santos V.A.P."/>
            <person name="Bartels D."/>
            <person name="Bekel T."/>
            <person name="Brecht M."/>
            <person name="Buhrmester J."/>
            <person name="Chernikova T.N."/>
            <person name="Denaro R."/>
            <person name="Ferrer M."/>
            <person name="Gertler C."/>
            <person name="Goesmann A."/>
            <person name="Golyshina O.V."/>
            <person name="Kaminski F."/>
            <person name="Khachane A.N."/>
            <person name="Lang S."/>
            <person name="Linke B."/>
            <person name="McHardy A.C."/>
            <person name="Meyer F."/>
            <person name="Nechitaylo T."/>
            <person name="Puehler A."/>
            <person name="Regenhardt D."/>
            <person name="Rupp O."/>
            <person name="Sabirova J.S."/>
            <person name="Selbitschka W."/>
            <person name="Yakimov M.M."/>
            <person name="Timmis K.N."/>
            <person name="Vorhoelter F.-J."/>
            <person name="Weidner S."/>
            <person name="Kaiser O."/>
            <person name="Golyshin P.N."/>
        </authorList>
    </citation>
    <scope>NUCLEOTIDE SEQUENCE [LARGE SCALE GENOMIC DNA]</scope>
    <source>
        <strain evidence="2">ATCC 700651 / DSM 11573 / NCIMB 13689 / SK2</strain>
    </source>
</reference>
<gene>
    <name evidence="1" type="ordered locus">ABO_2554</name>
</gene>
<keyword evidence="2" id="KW-1185">Reference proteome</keyword>
<evidence type="ECO:0000313" key="1">
    <source>
        <dbReference type="EMBL" id="CAL18002.1"/>
    </source>
</evidence>